<evidence type="ECO:0000313" key="2">
    <source>
        <dbReference type="Proteomes" id="UP001154329"/>
    </source>
</evidence>
<proteinExistence type="predicted"/>
<name>A0A9P0J7L9_APHGO</name>
<reference evidence="1" key="2">
    <citation type="submission" date="2022-10" db="EMBL/GenBank/DDBJ databases">
        <authorList>
            <consortium name="ENA_rothamsted_submissions"/>
            <consortium name="culmorum"/>
            <person name="King R."/>
        </authorList>
    </citation>
    <scope>NUCLEOTIDE SEQUENCE</scope>
</reference>
<dbReference type="Proteomes" id="UP001154329">
    <property type="component" value="Chromosome 3"/>
</dbReference>
<keyword evidence="2" id="KW-1185">Reference proteome</keyword>
<organism evidence="1 2">
    <name type="scientific">Aphis gossypii</name>
    <name type="common">Cotton aphid</name>
    <dbReference type="NCBI Taxonomy" id="80765"/>
    <lineage>
        <taxon>Eukaryota</taxon>
        <taxon>Metazoa</taxon>
        <taxon>Ecdysozoa</taxon>
        <taxon>Arthropoda</taxon>
        <taxon>Hexapoda</taxon>
        <taxon>Insecta</taxon>
        <taxon>Pterygota</taxon>
        <taxon>Neoptera</taxon>
        <taxon>Paraneoptera</taxon>
        <taxon>Hemiptera</taxon>
        <taxon>Sternorrhyncha</taxon>
        <taxon>Aphidomorpha</taxon>
        <taxon>Aphidoidea</taxon>
        <taxon>Aphididae</taxon>
        <taxon>Aphidini</taxon>
        <taxon>Aphis</taxon>
        <taxon>Aphis</taxon>
    </lineage>
</organism>
<sequence>MSLNKKLDEVAHYIKNQYPNLNFGNVSVSDSCVTNICNIIFNKENDNGLKKSITNAINRNTSSFRKRITSMNNTDLCNVSEMNNTIIKCIESCNYTSSDFLNYNVAILNAVCKHIKVAANHVNRIKLYRKCKKHFDMSLCNPSDDTDIMNSNSVYFNENSSIENCTSYSDHTEPELVHKDHVSLEYTIVSSQSNCSWMIGNPLIPCSTPILSESIRVESDFVTPNKLECRKNAGLVPSPLKNAYFKKTPFKSGVVLPLKTINCFPKEYNSSECEFFEGIFPFSRVEWSHMLYTHISGEKRLDKNKYPIIFRKLIRTVNNTCVVNSKRVRYFENHSNMYMYCSHEGCKLFRIKVQLQNQVFLAEVYSSGLNYHHNPEDNGLKNHVKGIQRDLHKEALKKTKAFSFRSDAVDMASPTQLNCGNLQGIKSDDVVRKIRSEALSADDYDKDDFHDLVLMCNDKENNFVKHVGIPSVHCYSNEQLDILKNLIKKQKPVTGYLDATGTVVRKIDKNSKRVLYYVLVVNVPLPRDSSVTCPVVEMISSAHDIVAISQWLNAFKAFVLKHKLTWPVFTNIVTEFSYAQMNALCIGWNGFTSIFDYLDWCYRVLVENHDESNVTIINICANHYTKIIVNHVYTYFQSEKNHRMTVEKTKRNDVIDWICILFNTTSLTDVEQWFKIFSVILLSPYGTGHTKNAISTMRAKCYDKIYQLPTESNNEGEDHSREINKFLCESNTSDSMMLCRFQSIKEQVKSEVSNCAENFENLSINEYYDESYLHQFIVKCVPFLALWTPIMNNKLSNGIEIRQSNATVESWFKTVKQDILEGDRRFKCGRFLKLMRQRVTNVHKQMKYNIRKGKCTRALDFDKKEKFQNCLALII</sequence>
<evidence type="ECO:0000313" key="1">
    <source>
        <dbReference type="EMBL" id="CAH1731062.1"/>
    </source>
</evidence>
<dbReference type="AlphaFoldDB" id="A0A9P0J7L9"/>
<protein>
    <submittedName>
        <fullName evidence="1">Uncharacterized protein</fullName>
    </submittedName>
</protein>
<accession>A0A9P0J7L9</accession>
<dbReference type="EMBL" id="OU899036">
    <property type="protein sequence ID" value="CAH1731062.1"/>
    <property type="molecule type" value="Genomic_DNA"/>
</dbReference>
<reference evidence="1" key="1">
    <citation type="submission" date="2022-02" db="EMBL/GenBank/DDBJ databases">
        <authorList>
            <person name="King R."/>
        </authorList>
    </citation>
    <scope>NUCLEOTIDE SEQUENCE</scope>
</reference>
<gene>
    <name evidence="1" type="ORF">APHIGO_LOCUS7854</name>
</gene>